<proteinExistence type="predicted"/>
<protein>
    <submittedName>
        <fullName evidence="1">Uncharacterized protein</fullName>
    </submittedName>
</protein>
<sequence length="191" mass="21950">MATYNQWQALGKTLGIKPEDVIETRNTYTNKRTGETKEVIHQGLSVKSGEKAQITLFRSMAKMIPVLDDQGNQLVRTVKSSEVQDFRSDHSRESFAEGRKLKVVHSRRETKRQGCLFTTYRCLNFLKHLEARELSKAMPNRQYQFDTDQVKTKEVLDGLCDYAGTLDSSVTDEVHELEMLKGLLSRRTKFS</sequence>
<name>A0A7Y0VB75_STRSA</name>
<organism evidence="1">
    <name type="scientific">Streptococcus sanguinis</name>
    <dbReference type="NCBI Taxonomy" id="1305"/>
    <lineage>
        <taxon>Bacteria</taxon>
        <taxon>Bacillati</taxon>
        <taxon>Bacillota</taxon>
        <taxon>Bacilli</taxon>
        <taxon>Lactobacillales</taxon>
        <taxon>Streptococcaceae</taxon>
        <taxon>Streptococcus</taxon>
    </lineage>
</organism>
<dbReference type="AlphaFoldDB" id="A0A7Y0VB75"/>
<accession>A0A7Y0VB75</accession>
<gene>
    <name evidence="1" type="ORF">HGP05_00775</name>
</gene>
<evidence type="ECO:0000313" key="1">
    <source>
        <dbReference type="EMBL" id="NMX24593.1"/>
    </source>
</evidence>
<comment type="caution">
    <text evidence="1">The sequence shown here is derived from an EMBL/GenBank/DDBJ whole genome shotgun (WGS) entry which is preliminary data.</text>
</comment>
<dbReference type="EMBL" id="JABBCN010000001">
    <property type="protein sequence ID" value="NMX24593.1"/>
    <property type="molecule type" value="Genomic_DNA"/>
</dbReference>
<reference evidence="1" key="1">
    <citation type="submission" date="2020-04" db="EMBL/GenBank/DDBJ databases">
        <authorList>
            <person name="Chakraborty B."/>
            <person name="Walker A.R."/>
            <person name="Burne R.A."/>
        </authorList>
    </citation>
    <scope>NUCLEOTIDE SEQUENCE [LARGE SCALE GENOMIC DNA]</scope>
    <source>
        <strain evidence="1">BCA8</strain>
    </source>
</reference>